<dbReference type="GO" id="GO:0016787">
    <property type="term" value="F:hydrolase activity"/>
    <property type="evidence" value="ECO:0007669"/>
    <property type="project" value="UniProtKB-KW"/>
</dbReference>
<comment type="caution">
    <text evidence="2">The sequence shown here is derived from an EMBL/GenBank/DDBJ whole genome shotgun (WGS) entry which is preliminary data.</text>
</comment>
<dbReference type="InterPro" id="IPR029058">
    <property type="entry name" value="AB_hydrolase_fold"/>
</dbReference>
<dbReference type="EMBL" id="JAKFHA010000015">
    <property type="protein sequence ID" value="MCF2530300.1"/>
    <property type="molecule type" value="Genomic_DNA"/>
</dbReference>
<evidence type="ECO:0000313" key="3">
    <source>
        <dbReference type="Proteomes" id="UP001165378"/>
    </source>
</evidence>
<dbReference type="AlphaFoldDB" id="A0AA41Q3H4"/>
<keyword evidence="2" id="KW-0378">Hydrolase</keyword>
<evidence type="ECO:0000313" key="2">
    <source>
        <dbReference type="EMBL" id="MCF2530300.1"/>
    </source>
</evidence>
<feature type="domain" description="AB hydrolase-1" evidence="1">
    <location>
        <begin position="6"/>
        <end position="220"/>
    </location>
</feature>
<dbReference type="RefSeq" id="WP_235054960.1">
    <property type="nucleotide sequence ID" value="NZ_JAKFHA010000015.1"/>
</dbReference>
<dbReference type="PANTHER" id="PTHR37017">
    <property type="entry name" value="AB HYDROLASE-1 DOMAIN-CONTAINING PROTEIN-RELATED"/>
    <property type="match status" value="1"/>
</dbReference>
<keyword evidence="3" id="KW-1185">Reference proteome</keyword>
<name>A0AA41Q3H4_9ACTN</name>
<gene>
    <name evidence="2" type="ORF">LZ495_24190</name>
</gene>
<sequence>MAVKNVVLVHGAWGGAAHWRGVIPLLAARGYEVTAVENPLTSLEDDIHKTRTLLASQDGPTLLVGHSYGGAVISGAGHAPNVAGLVYIAAFAPDEGESLGALLARDGAPPPPDGLLKPDADGFLWLDFGMFHGGFCQDVDAGEALIMARTQKPIAARCFDDKAGPAAWRGKPSWYQVSSEDHMIPPGTQKWFAERMEARDTLTLDAGHASLASRPDDVAALIDKAAQAL</sequence>
<dbReference type="PANTHER" id="PTHR37017:SF11">
    <property type="entry name" value="ESTERASE_LIPASE_THIOESTERASE DOMAIN-CONTAINING PROTEIN"/>
    <property type="match status" value="1"/>
</dbReference>
<dbReference type="InterPro" id="IPR052897">
    <property type="entry name" value="Sec-Metab_Biosynth_Hydrolase"/>
</dbReference>
<dbReference type="Pfam" id="PF12697">
    <property type="entry name" value="Abhydrolase_6"/>
    <property type="match status" value="1"/>
</dbReference>
<dbReference type="SUPFAM" id="SSF53474">
    <property type="entry name" value="alpha/beta-Hydrolases"/>
    <property type="match status" value="1"/>
</dbReference>
<protein>
    <submittedName>
        <fullName evidence="2">Alpha/beta hydrolase</fullName>
    </submittedName>
</protein>
<proteinExistence type="predicted"/>
<dbReference type="Gene3D" id="3.40.50.1820">
    <property type="entry name" value="alpha/beta hydrolase"/>
    <property type="match status" value="1"/>
</dbReference>
<reference evidence="2" key="1">
    <citation type="submission" date="2022-01" db="EMBL/GenBank/DDBJ databases">
        <title>Genome-Based Taxonomic Classification of the Phylum Actinobacteria.</title>
        <authorList>
            <person name="Gao Y."/>
        </authorList>
    </citation>
    <scope>NUCLEOTIDE SEQUENCE</scope>
    <source>
        <strain evidence="2">KLBMP 8922</strain>
    </source>
</reference>
<evidence type="ECO:0000259" key="1">
    <source>
        <dbReference type="Pfam" id="PF12697"/>
    </source>
</evidence>
<accession>A0AA41Q3H4</accession>
<dbReference type="InterPro" id="IPR000073">
    <property type="entry name" value="AB_hydrolase_1"/>
</dbReference>
<organism evidence="2 3">
    <name type="scientific">Yinghuangia soli</name>
    <dbReference type="NCBI Taxonomy" id="2908204"/>
    <lineage>
        <taxon>Bacteria</taxon>
        <taxon>Bacillati</taxon>
        <taxon>Actinomycetota</taxon>
        <taxon>Actinomycetes</taxon>
        <taxon>Kitasatosporales</taxon>
        <taxon>Streptomycetaceae</taxon>
        <taxon>Yinghuangia</taxon>
    </lineage>
</organism>
<dbReference type="Proteomes" id="UP001165378">
    <property type="component" value="Unassembled WGS sequence"/>
</dbReference>